<dbReference type="EMBL" id="BMAT01009694">
    <property type="protein sequence ID" value="GFS12086.1"/>
    <property type="molecule type" value="Genomic_DNA"/>
</dbReference>
<feature type="region of interest" description="Disordered" evidence="1">
    <location>
        <begin position="1"/>
        <end position="32"/>
    </location>
</feature>
<evidence type="ECO:0000313" key="2">
    <source>
        <dbReference type="EMBL" id="GFS12086.1"/>
    </source>
</evidence>
<proteinExistence type="predicted"/>
<dbReference type="Proteomes" id="UP000762676">
    <property type="component" value="Unassembled WGS sequence"/>
</dbReference>
<organism evidence="2 3">
    <name type="scientific">Elysia marginata</name>
    <dbReference type="NCBI Taxonomy" id="1093978"/>
    <lineage>
        <taxon>Eukaryota</taxon>
        <taxon>Metazoa</taxon>
        <taxon>Spiralia</taxon>
        <taxon>Lophotrochozoa</taxon>
        <taxon>Mollusca</taxon>
        <taxon>Gastropoda</taxon>
        <taxon>Heterobranchia</taxon>
        <taxon>Euthyneura</taxon>
        <taxon>Panpulmonata</taxon>
        <taxon>Sacoglossa</taxon>
        <taxon>Placobranchoidea</taxon>
        <taxon>Plakobranchidae</taxon>
        <taxon>Elysia</taxon>
    </lineage>
</organism>
<keyword evidence="3" id="KW-1185">Reference proteome</keyword>
<reference evidence="2 3" key="1">
    <citation type="journal article" date="2021" name="Elife">
        <title>Chloroplast acquisition without the gene transfer in kleptoplastic sea slugs, Plakobranchus ocellatus.</title>
        <authorList>
            <person name="Maeda T."/>
            <person name="Takahashi S."/>
            <person name="Yoshida T."/>
            <person name="Shimamura S."/>
            <person name="Takaki Y."/>
            <person name="Nagai Y."/>
            <person name="Toyoda A."/>
            <person name="Suzuki Y."/>
            <person name="Arimoto A."/>
            <person name="Ishii H."/>
            <person name="Satoh N."/>
            <person name="Nishiyama T."/>
            <person name="Hasebe M."/>
            <person name="Maruyama T."/>
            <person name="Minagawa J."/>
            <person name="Obokata J."/>
            <person name="Shigenobu S."/>
        </authorList>
    </citation>
    <scope>NUCLEOTIDE SEQUENCE [LARGE SCALE GENOMIC DNA]</scope>
</reference>
<sequence length="107" mass="11640">MSGAGEEAGLNLPQEGVGQEGETGRLRPEDPAVNSKIRTLDILVALASTTLSSGEPPPCHSEKHSSCHCAIKRVKDFKGKKLAEERSKLEVEMSEMPVYSMIRTFDL</sequence>
<name>A0AAV4ISU5_9GAST</name>
<gene>
    <name evidence="2" type="ORF">ElyMa_004850700</name>
</gene>
<comment type="caution">
    <text evidence="2">The sequence shown here is derived from an EMBL/GenBank/DDBJ whole genome shotgun (WGS) entry which is preliminary data.</text>
</comment>
<accession>A0AAV4ISU5</accession>
<evidence type="ECO:0000313" key="3">
    <source>
        <dbReference type="Proteomes" id="UP000762676"/>
    </source>
</evidence>
<protein>
    <submittedName>
        <fullName evidence="2">Uncharacterized protein</fullName>
    </submittedName>
</protein>
<dbReference type="AlphaFoldDB" id="A0AAV4ISU5"/>
<evidence type="ECO:0000256" key="1">
    <source>
        <dbReference type="SAM" id="MobiDB-lite"/>
    </source>
</evidence>